<dbReference type="Gene3D" id="3.30.2000.30">
    <property type="match status" value="1"/>
</dbReference>
<gene>
    <name evidence="1" type="ORF">VLK81_02330</name>
    <name evidence="2" type="ORF">VLK81_02575</name>
    <name evidence="3" type="ORF">VLK81_09625</name>
</gene>
<evidence type="ECO:0000313" key="1">
    <source>
        <dbReference type="EMBL" id="MEB3428871.1"/>
    </source>
</evidence>
<evidence type="ECO:0000313" key="4">
    <source>
        <dbReference type="Proteomes" id="UP001357733"/>
    </source>
</evidence>
<reference evidence="3 4" key="1">
    <citation type="submission" date="2024-01" db="EMBL/GenBank/DDBJ databases">
        <title>Complete genome sequence of Citroniella saccharovorans strain M6.X9, isolated from human fecal sample.</title>
        <authorList>
            <person name="Cheng G."/>
            <person name="Westerholm M."/>
            <person name="Schnurer A."/>
        </authorList>
    </citation>
    <scope>NUCLEOTIDE SEQUENCE [LARGE SCALE GENOMIC DNA]</scope>
    <source>
        <strain evidence="3 4">DSM 29873</strain>
    </source>
</reference>
<comment type="caution">
    <text evidence="3">The sequence shown here is derived from an EMBL/GenBank/DDBJ whole genome shotgun (WGS) entry which is preliminary data.</text>
</comment>
<evidence type="ECO:0000313" key="3">
    <source>
        <dbReference type="EMBL" id="MEB3430242.1"/>
    </source>
</evidence>
<proteinExistence type="predicted"/>
<protein>
    <recommendedName>
        <fullName evidence="5">DUF3168 domain-containing protein</fullName>
    </recommendedName>
</protein>
<dbReference type="EMBL" id="JAYKOT010000002">
    <property type="protein sequence ID" value="MEB3428871.1"/>
    <property type="molecule type" value="Genomic_DNA"/>
</dbReference>
<sequence length="120" mass="14129">MRHLKTQLTTQLKNVYPKVYYENAPDDAVFPYVVYSLGSSYNNRANCIYTLDLDVWDKSTSSKRVDDITKDLINKLDLTGYIDEEIQYSLYFDRTVDTGSEDKTLKRKTVIFELRYTERS</sequence>
<dbReference type="EMBL" id="JAYKOT010000003">
    <property type="protein sequence ID" value="MEB3428918.1"/>
    <property type="molecule type" value="Genomic_DNA"/>
</dbReference>
<dbReference type="RefSeq" id="WP_324618931.1">
    <property type="nucleotide sequence ID" value="NZ_JAYKOT010000002.1"/>
</dbReference>
<dbReference type="Proteomes" id="UP001357733">
    <property type="component" value="Unassembled WGS sequence"/>
</dbReference>
<keyword evidence="4" id="KW-1185">Reference proteome</keyword>
<accession>A0AAW9N1T8</accession>
<evidence type="ECO:0008006" key="5">
    <source>
        <dbReference type="Google" id="ProtNLM"/>
    </source>
</evidence>
<dbReference type="InterPro" id="IPR021508">
    <property type="entry name" value="Gp17-like"/>
</dbReference>
<dbReference type="AlphaFoldDB" id="A0AAW9N1T8"/>
<dbReference type="Pfam" id="PF11367">
    <property type="entry name" value="Tail_completion_gp17"/>
    <property type="match status" value="1"/>
</dbReference>
<evidence type="ECO:0000313" key="2">
    <source>
        <dbReference type="EMBL" id="MEB3428918.1"/>
    </source>
</evidence>
<dbReference type="EMBL" id="JAYKOT010000003">
    <property type="protein sequence ID" value="MEB3430242.1"/>
    <property type="molecule type" value="Genomic_DNA"/>
</dbReference>
<organism evidence="3 4">
    <name type="scientific">Citroniella saccharovorans</name>
    <dbReference type="NCBI Taxonomy" id="2053367"/>
    <lineage>
        <taxon>Bacteria</taxon>
        <taxon>Bacillati</taxon>
        <taxon>Bacillota</taxon>
        <taxon>Tissierellia</taxon>
        <taxon>Tissierellales</taxon>
        <taxon>Peptoniphilaceae</taxon>
        <taxon>Citroniella</taxon>
    </lineage>
</organism>
<dbReference type="InterPro" id="IPR053745">
    <property type="entry name" value="Viral_Tail_Comp_sf"/>
</dbReference>
<name>A0AAW9N1T8_9FIRM</name>